<evidence type="ECO:0000313" key="2">
    <source>
        <dbReference type="Proteomes" id="UP000297280"/>
    </source>
</evidence>
<name>A0A4Z1KUY4_9HELO</name>
<comment type="caution">
    <text evidence="1">The sequence shown here is derived from an EMBL/GenBank/DDBJ whole genome shotgun (WGS) entry which is preliminary data.</text>
</comment>
<dbReference type="EMBL" id="PQXO01000168">
    <property type="protein sequence ID" value="TGO88342.1"/>
    <property type="molecule type" value="Genomic_DNA"/>
</dbReference>
<dbReference type="Proteomes" id="UP000297280">
    <property type="component" value="Unassembled WGS sequence"/>
</dbReference>
<proteinExistence type="predicted"/>
<gene>
    <name evidence="1" type="ORF">BPOR_0168g00070</name>
</gene>
<keyword evidence="2" id="KW-1185">Reference proteome</keyword>
<organism evidence="1 2">
    <name type="scientific">Botrytis porri</name>
    <dbReference type="NCBI Taxonomy" id="87229"/>
    <lineage>
        <taxon>Eukaryota</taxon>
        <taxon>Fungi</taxon>
        <taxon>Dikarya</taxon>
        <taxon>Ascomycota</taxon>
        <taxon>Pezizomycotina</taxon>
        <taxon>Leotiomycetes</taxon>
        <taxon>Helotiales</taxon>
        <taxon>Sclerotiniaceae</taxon>
        <taxon>Botrytis</taxon>
    </lineage>
</organism>
<dbReference type="AlphaFoldDB" id="A0A4Z1KUY4"/>
<protein>
    <submittedName>
        <fullName evidence="1">Uncharacterized protein</fullName>
    </submittedName>
</protein>
<evidence type="ECO:0000313" key="1">
    <source>
        <dbReference type="EMBL" id="TGO88342.1"/>
    </source>
</evidence>
<accession>A0A4Z1KUY4</accession>
<sequence>MNLGVDDRSIETVPAAVKTERVGFSPSNSQGKSIQTASTTSIYAWYPAQFKGSDIFNGCLAA</sequence>
<reference evidence="1 2" key="1">
    <citation type="submission" date="2017-12" db="EMBL/GenBank/DDBJ databases">
        <title>Comparative genomics of Botrytis spp.</title>
        <authorList>
            <person name="Valero-Jimenez C.A."/>
            <person name="Tapia P."/>
            <person name="Veloso J."/>
            <person name="Silva-Moreno E."/>
            <person name="Staats M."/>
            <person name="Valdes J.H."/>
            <person name="Van Kan J.A.L."/>
        </authorList>
    </citation>
    <scope>NUCLEOTIDE SEQUENCE [LARGE SCALE GENOMIC DNA]</scope>
    <source>
        <strain evidence="1 2">MUCL3349</strain>
    </source>
</reference>